<feature type="domain" description="CAP-Gly" evidence="2">
    <location>
        <begin position="24"/>
        <end position="71"/>
    </location>
</feature>
<dbReference type="Pfam" id="PF01302">
    <property type="entry name" value="CAP_GLY"/>
    <property type="match status" value="1"/>
</dbReference>
<dbReference type="Proteomes" id="UP000669133">
    <property type="component" value="Unassembled WGS sequence"/>
</dbReference>
<dbReference type="PROSITE" id="PS50245">
    <property type="entry name" value="CAP_GLY_2"/>
    <property type="match status" value="1"/>
</dbReference>
<proteinExistence type="predicted"/>
<organism evidence="3 4">
    <name type="scientific">Candida metapsilosis</name>
    <dbReference type="NCBI Taxonomy" id="273372"/>
    <lineage>
        <taxon>Eukaryota</taxon>
        <taxon>Fungi</taxon>
        <taxon>Dikarya</taxon>
        <taxon>Ascomycota</taxon>
        <taxon>Saccharomycotina</taxon>
        <taxon>Pichiomycetes</taxon>
        <taxon>Debaryomycetaceae</taxon>
        <taxon>Candida/Lodderomyces clade</taxon>
        <taxon>Candida</taxon>
    </lineage>
</organism>
<dbReference type="Gene3D" id="2.30.30.190">
    <property type="entry name" value="CAP Gly-rich-like domain"/>
    <property type="match status" value="1"/>
</dbReference>
<sequence>MSDLIGQRVAVPNATGYGYIRYLGPIQYKTGLFAGLELQGSLAKSRGRNSGSVDGVSYFTVSVPKSGLFLPYDRLKSVNPQLPDVSEIGNGHNGGSGATDLVTPIRPNPRSRFSPMSKPPYQSAQRNTRIPHQQNGEMHHYSNTDHNRRESSWSMDQHQSEMSTTPLRSPLTPSNTYHDAKLNLLDDQLHKSENGHNYKEQIEELNKLIREKDRKLENFKKQREEWHSAMDDLIAVQQDGITVFEEKIQELEDVNSNSKAEIDRLLQKLKDSNAKVDQLEKECSELRLQSTTNKPSEDTEAKIHSLETTCKNYSDQVKQLQKDLNAANEQIEQLKKSDNGRTTRQPSRNHSSDVITVSKRKDSGSENHSSDAIAALDRLISLSTVSSTFAEPNDATKAMHSSNSLDDLQDLPVYKPSSLTDPSAGRSDWCGLCERDGHSSINCPFEKDIF</sequence>
<feature type="region of interest" description="Disordered" evidence="1">
    <location>
        <begin position="333"/>
        <end position="368"/>
    </location>
</feature>
<evidence type="ECO:0000313" key="3">
    <source>
        <dbReference type="EMBL" id="KAG5422292.1"/>
    </source>
</evidence>
<feature type="region of interest" description="Disordered" evidence="1">
    <location>
        <begin position="88"/>
        <end position="178"/>
    </location>
</feature>
<feature type="compositionally biased region" description="Basic and acidic residues" evidence="1">
    <location>
        <begin position="137"/>
        <end position="151"/>
    </location>
</feature>
<feature type="compositionally biased region" description="Polar residues" evidence="1">
    <location>
        <begin position="342"/>
        <end position="355"/>
    </location>
</feature>
<feature type="compositionally biased region" description="Polar residues" evidence="1">
    <location>
        <begin position="152"/>
        <end position="177"/>
    </location>
</feature>
<protein>
    <recommendedName>
        <fullName evidence="2">CAP-Gly domain-containing protein</fullName>
    </recommendedName>
</protein>
<dbReference type="GeneID" id="93650016"/>
<accession>A0A8H7ZHS1</accession>
<dbReference type="SMART" id="SM01052">
    <property type="entry name" value="CAP_GLY"/>
    <property type="match status" value="1"/>
</dbReference>
<feature type="compositionally biased region" description="Basic and acidic residues" evidence="1">
    <location>
        <begin position="359"/>
        <end position="368"/>
    </location>
</feature>
<gene>
    <name evidence="3" type="ORF">I9W82_001387</name>
</gene>
<reference evidence="3 4" key="1">
    <citation type="submission" date="2020-12" db="EMBL/GenBank/DDBJ databases">
        <title>Effect of drift, selection, and recombination on the evolution of hybrid genomes in Candida yeast pathogens.</title>
        <authorList>
            <person name="Mixao V."/>
            <person name="Ksiezopolska E."/>
            <person name="Saus E."/>
            <person name="Boekhout T."/>
            <person name="Gacser A."/>
            <person name="Gabaldon T."/>
        </authorList>
    </citation>
    <scope>NUCLEOTIDE SEQUENCE [LARGE SCALE GENOMIC DNA]</scope>
    <source>
        <strain evidence="3 4">BP57</strain>
    </source>
</reference>
<dbReference type="InterPro" id="IPR036859">
    <property type="entry name" value="CAP-Gly_dom_sf"/>
</dbReference>
<dbReference type="OrthoDB" id="2130750at2759"/>
<evidence type="ECO:0000256" key="1">
    <source>
        <dbReference type="SAM" id="MobiDB-lite"/>
    </source>
</evidence>
<dbReference type="AlphaFoldDB" id="A0A8H7ZHS1"/>
<name>A0A8H7ZHS1_9ASCO</name>
<dbReference type="SUPFAM" id="SSF74924">
    <property type="entry name" value="Cap-Gly domain"/>
    <property type="match status" value="1"/>
</dbReference>
<dbReference type="InterPro" id="IPR000938">
    <property type="entry name" value="CAP-Gly_domain"/>
</dbReference>
<evidence type="ECO:0000313" key="4">
    <source>
        <dbReference type="Proteomes" id="UP000669133"/>
    </source>
</evidence>
<dbReference type="Gene3D" id="1.20.140.50">
    <property type="entry name" value="alix/aip1 like domains"/>
    <property type="match status" value="1"/>
</dbReference>
<feature type="compositionally biased region" description="Polar residues" evidence="1">
    <location>
        <begin position="120"/>
        <end position="136"/>
    </location>
</feature>
<dbReference type="EMBL" id="JAEOAQ010000001">
    <property type="protein sequence ID" value="KAG5422292.1"/>
    <property type="molecule type" value="Genomic_DNA"/>
</dbReference>
<dbReference type="RefSeq" id="XP_067551408.1">
    <property type="nucleotide sequence ID" value="XM_067690126.1"/>
</dbReference>
<evidence type="ECO:0000259" key="2">
    <source>
        <dbReference type="PROSITE" id="PS50245"/>
    </source>
</evidence>
<comment type="caution">
    <text evidence="3">The sequence shown here is derived from an EMBL/GenBank/DDBJ whole genome shotgun (WGS) entry which is preliminary data.</text>
</comment>
<keyword evidence="4" id="KW-1185">Reference proteome</keyword>